<dbReference type="GO" id="GO:0003735">
    <property type="term" value="F:structural constituent of ribosome"/>
    <property type="evidence" value="ECO:0007669"/>
    <property type="project" value="InterPro"/>
</dbReference>
<proteinExistence type="inferred from homology"/>
<dbReference type="NCBIfam" id="TIGR01079">
    <property type="entry name" value="rplX_bact"/>
    <property type="match status" value="1"/>
</dbReference>
<dbReference type="Gene3D" id="2.30.30.30">
    <property type="match status" value="1"/>
</dbReference>
<evidence type="ECO:0000256" key="1">
    <source>
        <dbReference type="ARBA" id="ARBA00010618"/>
    </source>
</evidence>
<gene>
    <name evidence="5 8" type="primary">rplX</name>
    <name evidence="8" type="ORF">ENI09_01040</name>
</gene>
<organism evidence="8">
    <name type="scientific">candidate division WWE3 bacterium</name>
    <dbReference type="NCBI Taxonomy" id="2053526"/>
    <lineage>
        <taxon>Bacteria</taxon>
        <taxon>Katanobacteria</taxon>
    </lineage>
</organism>
<dbReference type="EMBL" id="DRHH01000042">
    <property type="protein sequence ID" value="HEB13983.1"/>
    <property type="molecule type" value="Genomic_DNA"/>
</dbReference>
<dbReference type="GO" id="GO:0005840">
    <property type="term" value="C:ribosome"/>
    <property type="evidence" value="ECO:0007669"/>
    <property type="project" value="UniProtKB-KW"/>
</dbReference>
<dbReference type="GO" id="GO:0006412">
    <property type="term" value="P:translation"/>
    <property type="evidence" value="ECO:0007669"/>
    <property type="project" value="UniProtKB-UniRule"/>
</dbReference>
<dbReference type="Pfam" id="PF00467">
    <property type="entry name" value="KOW"/>
    <property type="match status" value="1"/>
</dbReference>
<dbReference type="InterPro" id="IPR008991">
    <property type="entry name" value="Translation_prot_SH3-like_sf"/>
</dbReference>
<dbReference type="GO" id="GO:0019843">
    <property type="term" value="F:rRNA binding"/>
    <property type="evidence" value="ECO:0007669"/>
    <property type="project" value="UniProtKB-UniRule"/>
</dbReference>
<keyword evidence="3 5" id="KW-0687">Ribonucleoprotein</keyword>
<keyword evidence="2 5" id="KW-0689">Ribosomal protein</keyword>
<dbReference type="InterPro" id="IPR005824">
    <property type="entry name" value="KOW"/>
</dbReference>
<evidence type="ECO:0000256" key="3">
    <source>
        <dbReference type="ARBA" id="ARBA00023274"/>
    </source>
</evidence>
<dbReference type="Proteomes" id="UP000885744">
    <property type="component" value="Unassembled WGS sequence"/>
</dbReference>
<evidence type="ECO:0000256" key="4">
    <source>
        <dbReference type="ARBA" id="ARBA00035206"/>
    </source>
</evidence>
<keyword evidence="5" id="KW-0694">RNA-binding</keyword>
<dbReference type="InterPro" id="IPR041988">
    <property type="entry name" value="Ribosomal_uL24_KOW"/>
</dbReference>
<dbReference type="PANTHER" id="PTHR12903">
    <property type="entry name" value="MITOCHONDRIAL RIBOSOMAL PROTEIN L24"/>
    <property type="match status" value="1"/>
</dbReference>
<dbReference type="InterPro" id="IPR014722">
    <property type="entry name" value="Rib_uL2_dom2"/>
</dbReference>
<dbReference type="Pfam" id="PF17136">
    <property type="entry name" value="ribosomal_L24"/>
    <property type="match status" value="1"/>
</dbReference>
<evidence type="ECO:0000256" key="5">
    <source>
        <dbReference type="HAMAP-Rule" id="MF_01326"/>
    </source>
</evidence>
<evidence type="ECO:0000256" key="2">
    <source>
        <dbReference type="ARBA" id="ARBA00022980"/>
    </source>
</evidence>
<comment type="function">
    <text evidence="5">One of two assembly initiator proteins, it binds directly to the 5'-end of the 23S rRNA, where it nucleates assembly of the 50S subunit.</text>
</comment>
<keyword evidence="5" id="KW-0699">rRNA-binding</keyword>
<reference evidence="8" key="1">
    <citation type="journal article" date="2020" name="mSystems">
        <title>Genome- and Community-Level Interaction Insights into Carbon Utilization and Element Cycling Functions of Hydrothermarchaeota in Hydrothermal Sediment.</title>
        <authorList>
            <person name="Zhou Z."/>
            <person name="Liu Y."/>
            <person name="Xu W."/>
            <person name="Pan J."/>
            <person name="Luo Z.H."/>
            <person name="Li M."/>
        </authorList>
    </citation>
    <scope>NUCLEOTIDE SEQUENCE [LARGE SCALE GENOMIC DNA]</scope>
    <source>
        <strain evidence="8">HyVt-365</strain>
    </source>
</reference>
<comment type="similarity">
    <text evidence="1 5 6">Belongs to the universal ribosomal protein uL24 family.</text>
</comment>
<comment type="function">
    <text evidence="5">One of the proteins that surrounds the polypeptide exit tunnel on the outside of the subunit.</text>
</comment>
<dbReference type="SUPFAM" id="SSF50104">
    <property type="entry name" value="Translation proteins SH3-like domain"/>
    <property type="match status" value="1"/>
</dbReference>
<accession>A0A7C1NN18</accession>
<name>A0A7C1NN18_UNCKA</name>
<dbReference type="InterPro" id="IPR057264">
    <property type="entry name" value="Ribosomal_uL24_C"/>
</dbReference>
<protein>
    <recommendedName>
        <fullName evidence="4 5">Large ribosomal subunit protein uL24</fullName>
    </recommendedName>
</protein>
<comment type="caution">
    <text evidence="8">The sequence shown here is derived from an EMBL/GenBank/DDBJ whole genome shotgun (WGS) entry which is preliminary data.</text>
</comment>
<dbReference type="InterPro" id="IPR003256">
    <property type="entry name" value="Ribosomal_uL24"/>
</dbReference>
<dbReference type="GO" id="GO:1990904">
    <property type="term" value="C:ribonucleoprotein complex"/>
    <property type="evidence" value="ECO:0007669"/>
    <property type="project" value="UniProtKB-KW"/>
</dbReference>
<dbReference type="AlphaFoldDB" id="A0A7C1NN18"/>
<dbReference type="PROSITE" id="PS01108">
    <property type="entry name" value="RIBOSOMAL_L24"/>
    <property type="match status" value="1"/>
</dbReference>
<dbReference type="HAMAP" id="MF_01326_B">
    <property type="entry name" value="Ribosomal_uL24_B"/>
    <property type="match status" value="1"/>
</dbReference>
<feature type="domain" description="KOW" evidence="7">
    <location>
        <begin position="5"/>
        <end position="32"/>
    </location>
</feature>
<dbReference type="InterPro" id="IPR005825">
    <property type="entry name" value="Ribosomal_uL24_CS"/>
</dbReference>
<dbReference type="CDD" id="cd06089">
    <property type="entry name" value="KOW_RPL26"/>
    <property type="match status" value="1"/>
</dbReference>
<evidence type="ECO:0000259" key="7">
    <source>
        <dbReference type="SMART" id="SM00739"/>
    </source>
</evidence>
<sequence>MVKMKIKKGDKVRVLSGKDKGREGEVISVNPRLGKVVVSGINMLKSFRKKTQEEEGGIIEAEAPLTVSKVALICPKCKKAVRVGKGRVCRSCGANI</sequence>
<evidence type="ECO:0000313" key="8">
    <source>
        <dbReference type="EMBL" id="HEB13983.1"/>
    </source>
</evidence>
<comment type="subunit">
    <text evidence="5">Part of the 50S ribosomal subunit.</text>
</comment>
<evidence type="ECO:0000256" key="6">
    <source>
        <dbReference type="RuleBase" id="RU003477"/>
    </source>
</evidence>
<dbReference type="SMART" id="SM00739">
    <property type="entry name" value="KOW"/>
    <property type="match status" value="1"/>
</dbReference>